<protein>
    <submittedName>
        <fullName evidence="3">Sulfatase-like hydrolase/transferase</fullName>
    </submittedName>
</protein>
<dbReference type="InterPro" id="IPR050738">
    <property type="entry name" value="Sulfatase"/>
</dbReference>
<dbReference type="Pfam" id="PF00884">
    <property type="entry name" value="Sulfatase"/>
    <property type="match status" value="1"/>
</dbReference>
<dbReference type="PANTHER" id="PTHR42693:SF33">
    <property type="entry name" value="ARYLSULFATASE"/>
    <property type="match status" value="1"/>
</dbReference>
<comment type="similarity">
    <text evidence="1">Belongs to the sulfatase family.</text>
</comment>
<dbReference type="SUPFAM" id="SSF53649">
    <property type="entry name" value="Alkaline phosphatase-like"/>
    <property type="match status" value="1"/>
</dbReference>
<reference evidence="3" key="1">
    <citation type="submission" date="2019-09" db="EMBL/GenBank/DDBJ databases">
        <title>Characterisation of the sponge microbiome using genome-centric metagenomics.</title>
        <authorList>
            <person name="Engelberts J.P."/>
            <person name="Robbins S.J."/>
            <person name="De Goeij J.M."/>
            <person name="Aranda M."/>
            <person name="Bell S.C."/>
            <person name="Webster N.S."/>
        </authorList>
    </citation>
    <scope>NUCLEOTIDE SEQUENCE</scope>
    <source>
        <strain evidence="3">SB0664_bin_43</strain>
    </source>
</reference>
<keyword evidence="3" id="KW-0378">Hydrolase</keyword>
<dbReference type="GO" id="GO:0016740">
    <property type="term" value="F:transferase activity"/>
    <property type="evidence" value="ECO:0007669"/>
    <property type="project" value="UniProtKB-KW"/>
</dbReference>
<dbReference type="Gene3D" id="3.40.720.10">
    <property type="entry name" value="Alkaline Phosphatase, subunit A"/>
    <property type="match status" value="1"/>
</dbReference>
<dbReference type="InterPro" id="IPR000917">
    <property type="entry name" value="Sulfatase_N"/>
</dbReference>
<keyword evidence="3" id="KW-0808">Transferase</keyword>
<dbReference type="AlphaFoldDB" id="A0A6B0XVI0"/>
<dbReference type="GO" id="GO:0004065">
    <property type="term" value="F:arylsulfatase activity"/>
    <property type="evidence" value="ECO:0007669"/>
    <property type="project" value="TreeGrafter"/>
</dbReference>
<gene>
    <name evidence="3" type="ORF">F4Y60_01100</name>
</gene>
<comment type="caution">
    <text evidence="3">The sequence shown here is derived from an EMBL/GenBank/DDBJ whole genome shotgun (WGS) entry which is preliminary data.</text>
</comment>
<organism evidence="3">
    <name type="scientific">Boseongicola sp. SB0664_bin_43</name>
    <dbReference type="NCBI Taxonomy" id="2604844"/>
    <lineage>
        <taxon>Bacteria</taxon>
        <taxon>Pseudomonadati</taxon>
        <taxon>Pseudomonadota</taxon>
        <taxon>Alphaproteobacteria</taxon>
        <taxon>Rhodobacterales</taxon>
        <taxon>Paracoccaceae</taxon>
        <taxon>Boseongicola</taxon>
    </lineage>
</organism>
<evidence type="ECO:0000256" key="1">
    <source>
        <dbReference type="ARBA" id="ARBA00008779"/>
    </source>
</evidence>
<evidence type="ECO:0000259" key="2">
    <source>
        <dbReference type="Pfam" id="PF00884"/>
    </source>
</evidence>
<dbReference type="InterPro" id="IPR017850">
    <property type="entry name" value="Alkaline_phosphatase_core_sf"/>
</dbReference>
<dbReference type="PANTHER" id="PTHR42693">
    <property type="entry name" value="ARYLSULFATASE FAMILY MEMBER"/>
    <property type="match status" value="1"/>
</dbReference>
<name>A0A6B0XVI0_9RHOB</name>
<dbReference type="EMBL" id="VXRY01000046">
    <property type="protein sequence ID" value="MXY32694.1"/>
    <property type="molecule type" value="Genomic_DNA"/>
</dbReference>
<accession>A0A6B0XVI0</accession>
<proteinExistence type="inferred from homology"/>
<feature type="domain" description="Sulfatase N-terminal" evidence="2">
    <location>
        <begin position="3"/>
        <end position="396"/>
    </location>
</feature>
<sequence>MRPNILLITTDQQRRDCYGFRGRGVHTPHLDGLARCGTDFRNCITPSPVCQPARGAILTGLLPFTNGAADNGIDLDPEIAEAGFAGHLSRAGYQTALVGKAHFSTKATFAPTGRAECAASSADFPPDWNGPYMGFDHVELALFGKWFPGRPPLRPPQGQHFERWFFDAVGGDEGYRLWAEKTRPATGAHQTWSSALPVAWHPTTWIGDRSVEFIRSRNPNRPFLLWASFGDPHHPFDCPEPWASLHDAAEVELPLHRQLDLERRPWWHRAALEGDPKLDDPVLKRFRKSGTRVLSQTDAQLREMTANYYGMISLVDHNVGRLLAALADSGDLENTFVFFTSDHGDFLGDHGLYLKAPMLYESLINVGLIAAGPGVPKGHQVRNVVSSLDLAPTFAEISCSSPPSAWHGHSLLDRHPSGRPAQAYCEWRVGESRCGVPLRLTCVHDGSRKLTYEEESATGELYDLDADPLEMNNLWDTPEGARDQDRLMELISARIAQSPRTFAEPVGMT</sequence>
<evidence type="ECO:0000313" key="3">
    <source>
        <dbReference type="EMBL" id="MXY32694.1"/>
    </source>
</evidence>